<keyword evidence="4" id="KW-0808">Transferase</keyword>
<protein>
    <recommendedName>
        <fullName evidence="2">arginine deiminase</fullName>
        <ecNumber evidence="2">3.5.3.6</ecNumber>
    </recommendedName>
</protein>
<dbReference type="GO" id="GO:0016990">
    <property type="term" value="F:arginine deiminase activity"/>
    <property type="evidence" value="ECO:0007669"/>
    <property type="project" value="UniProtKB-EC"/>
</dbReference>
<dbReference type="PANTHER" id="PTHR47271">
    <property type="entry name" value="ARGININE DEIMINASE"/>
    <property type="match status" value="1"/>
</dbReference>
<sequence>MNAFGSQSMAAPLKRVLMRSAKNSMRGADRAAWHYGPGFDPARAAIQHAALAEMVAASGAKVEWIEDREDGLSDSVFTHDPSLMTDHGALILSMGKALRKDEPALHEATYARLGIPILGRVEGAGQVEGGDCVWVDKHTLAIGRGVRTNQEGIQQLANILGPHGIQVYGFDLPLWQGEEACLHLMSVISPLADDLALVYAPLLPAPFYQMLRGRGITLVNGDADEFYASNGLSLNVLPTAPREVIAVAGFPKTQAAMEAAGCVVKTFEADALCIACEGGPTCLTRPILRQ</sequence>
<dbReference type="PANTHER" id="PTHR47271:SF2">
    <property type="entry name" value="ARGININE DEIMINASE"/>
    <property type="match status" value="1"/>
</dbReference>
<dbReference type="GO" id="GO:0019546">
    <property type="term" value="P:L-arginine deiminase pathway"/>
    <property type="evidence" value="ECO:0007669"/>
    <property type="project" value="TreeGrafter"/>
</dbReference>
<evidence type="ECO:0000256" key="3">
    <source>
        <dbReference type="ARBA" id="ARBA00049429"/>
    </source>
</evidence>
<dbReference type="Proteomes" id="UP000240653">
    <property type="component" value="Unassembled WGS sequence"/>
</dbReference>
<dbReference type="Pfam" id="PF02274">
    <property type="entry name" value="ADI"/>
    <property type="match status" value="1"/>
</dbReference>
<dbReference type="GO" id="GO:0016740">
    <property type="term" value="F:transferase activity"/>
    <property type="evidence" value="ECO:0007669"/>
    <property type="project" value="UniProtKB-KW"/>
</dbReference>
<evidence type="ECO:0000256" key="2">
    <source>
        <dbReference type="ARBA" id="ARBA00012171"/>
    </source>
</evidence>
<evidence type="ECO:0000313" key="5">
    <source>
        <dbReference type="Proteomes" id="UP000240653"/>
    </source>
</evidence>
<name>A0A2P7S4H0_9HYPH</name>
<dbReference type="AlphaFoldDB" id="A0A2P7S4H0"/>
<organism evidence="4 5">
    <name type="scientific">Pseudaminobacter soli</name>
    <name type="common">ex Li et al. 2025</name>
    <dbReference type="NCBI Taxonomy" id="1295366"/>
    <lineage>
        <taxon>Bacteria</taxon>
        <taxon>Pseudomonadati</taxon>
        <taxon>Pseudomonadota</taxon>
        <taxon>Alphaproteobacteria</taxon>
        <taxon>Hyphomicrobiales</taxon>
        <taxon>Phyllobacteriaceae</taxon>
        <taxon>Pseudaminobacter</taxon>
    </lineage>
</organism>
<gene>
    <name evidence="4" type="ORF">C7I85_22465</name>
</gene>
<accession>A0A2P7S4H0</accession>
<comment type="pathway">
    <text evidence="1">Amino-acid degradation; L-arginine degradation via ADI pathway; carbamoyl phosphate from L-arginine: step 1/2.</text>
</comment>
<dbReference type="OrthoDB" id="9807502at2"/>
<reference evidence="4 5" key="1">
    <citation type="submission" date="2018-03" db="EMBL/GenBank/DDBJ databases">
        <title>The draft genome of Mesorhizobium soli JCM 19897.</title>
        <authorList>
            <person name="Li L."/>
            <person name="Liu L."/>
            <person name="Liang L."/>
            <person name="Wang T."/>
            <person name="Zhang X."/>
        </authorList>
    </citation>
    <scope>NUCLEOTIDE SEQUENCE [LARGE SCALE GENOMIC DNA]</scope>
    <source>
        <strain evidence="4 5">JCM 19897</strain>
    </source>
</reference>
<keyword evidence="5" id="KW-1185">Reference proteome</keyword>
<dbReference type="EC" id="3.5.3.6" evidence="2"/>
<dbReference type="Gene3D" id="3.75.10.10">
    <property type="entry name" value="L-arginine/glycine Amidinotransferase, Chain A"/>
    <property type="match status" value="1"/>
</dbReference>
<dbReference type="EMBL" id="PXYL01000014">
    <property type="protein sequence ID" value="PSJ57357.1"/>
    <property type="molecule type" value="Genomic_DNA"/>
</dbReference>
<proteinExistence type="predicted"/>
<comment type="caution">
    <text evidence="4">The sequence shown here is derived from an EMBL/GenBank/DDBJ whole genome shotgun (WGS) entry which is preliminary data.</text>
</comment>
<comment type="catalytic activity">
    <reaction evidence="3">
        <text>L-arginine + H2O = L-citrulline + NH4(+)</text>
        <dbReference type="Rhea" id="RHEA:19597"/>
        <dbReference type="ChEBI" id="CHEBI:15377"/>
        <dbReference type="ChEBI" id="CHEBI:28938"/>
        <dbReference type="ChEBI" id="CHEBI:32682"/>
        <dbReference type="ChEBI" id="CHEBI:57743"/>
        <dbReference type="EC" id="3.5.3.6"/>
    </reaction>
</comment>
<dbReference type="SUPFAM" id="SSF55909">
    <property type="entry name" value="Pentein"/>
    <property type="match status" value="1"/>
</dbReference>
<evidence type="ECO:0000313" key="4">
    <source>
        <dbReference type="EMBL" id="PSJ57357.1"/>
    </source>
</evidence>
<evidence type="ECO:0000256" key="1">
    <source>
        <dbReference type="ARBA" id="ARBA00005213"/>
    </source>
</evidence>